<comment type="caution">
    <text evidence="10">The sequence shown here is derived from an EMBL/GenBank/DDBJ whole genome shotgun (WGS) entry which is preliminary data.</text>
</comment>
<dbReference type="PROSITE" id="PS51296">
    <property type="entry name" value="RIESKE"/>
    <property type="match status" value="1"/>
</dbReference>
<dbReference type="GO" id="GO:0051537">
    <property type="term" value="F:2 iron, 2 sulfur cluster binding"/>
    <property type="evidence" value="ECO:0007669"/>
    <property type="project" value="UniProtKB-KW"/>
</dbReference>
<dbReference type="PANTHER" id="PTHR21266:SF19">
    <property type="entry name" value="CHLOROPHYLLIDE A OXYGENASE, CHLOROPLASTIC"/>
    <property type="match status" value="1"/>
</dbReference>
<dbReference type="Gene3D" id="2.102.10.10">
    <property type="entry name" value="Rieske [2Fe-2S] iron-sulphur domain"/>
    <property type="match status" value="1"/>
</dbReference>
<dbReference type="PROSITE" id="PS00570">
    <property type="entry name" value="RING_HYDROXYL_ALPHA"/>
    <property type="match status" value="1"/>
</dbReference>
<dbReference type="SUPFAM" id="SSF50022">
    <property type="entry name" value="ISP domain"/>
    <property type="match status" value="1"/>
</dbReference>
<dbReference type="Proteomes" id="UP000235145">
    <property type="component" value="Unassembled WGS sequence"/>
</dbReference>
<keyword evidence="11" id="KW-1185">Reference proteome</keyword>
<keyword evidence="3" id="KW-0809">Transit peptide</keyword>
<feature type="compositionally biased region" description="Low complexity" evidence="8">
    <location>
        <begin position="77"/>
        <end position="86"/>
    </location>
</feature>
<keyword evidence="2" id="KW-0479">Metal-binding</keyword>
<name>A0A9R1XXN4_LACSA</name>
<gene>
    <name evidence="10" type="ORF">LSAT_V11C100003740</name>
</gene>
<accession>A0A9R1XXN4</accession>
<organism evidence="10 11">
    <name type="scientific">Lactuca sativa</name>
    <name type="common">Garden lettuce</name>
    <dbReference type="NCBI Taxonomy" id="4236"/>
    <lineage>
        <taxon>Eukaryota</taxon>
        <taxon>Viridiplantae</taxon>
        <taxon>Streptophyta</taxon>
        <taxon>Embryophyta</taxon>
        <taxon>Tracheophyta</taxon>
        <taxon>Spermatophyta</taxon>
        <taxon>Magnoliopsida</taxon>
        <taxon>eudicotyledons</taxon>
        <taxon>Gunneridae</taxon>
        <taxon>Pentapetalae</taxon>
        <taxon>asterids</taxon>
        <taxon>campanulids</taxon>
        <taxon>Asterales</taxon>
        <taxon>Asteraceae</taxon>
        <taxon>Cichorioideae</taxon>
        <taxon>Cichorieae</taxon>
        <taxon>Lactucinae</taxon>
        <taxon>Lactuca</taxon>
    </lineage>
</organism>
<proteinExistence type="predicted"/>
<evidence type="ECO:0000313" key="10">
    <source>
        <dbReference type="EMBL" id="KAJ0225032.1"/>
    </source>
</evidence>
<feature type="domain" description="Rieske" evidence="9">
    <location>
        <begin position="121"/>
        <end position="221"/>
    </location>
</feature>
<dbReference type="CDD" id="cd04337">
    <property type="entry name" value="Rieske_RO_Alpha_Cao"/>
    <property type="match status" value="1"/>
</dbReference>
<evidence type="ECO:0000256" key="3">
    <source>
        <dbReference type="ARBA" id="ARBA00022946"/>
    </source>
</evidence>
<evidence type="ECO:0000256" key="4">
    <source>
        <dbReference type="ARBA" id="ARBA00023002"/>
    </source>
</evidence>
<dbReference type="Pfam" id="PF00355">
    <property type="entry name" value="Rieske"/>
    <property type="match status" value="1"/>
</dbReference>
<dbReference type="InterPro" id="IPR017941">
    <property type="entry name" value="Rieske_2Fe-2S"/>
</dbReference>
<evidence type="ECO:0000256" key="2">
    <source>
        <dbReference type="ARBA" id="ARBA00022723"/>
    </source>
</evidence>
<keyword evidence="5" id="KW-0408">Iron</keyword>
<dbReference type="InterPro" id="IPR015881">
    <property type="entry name" value="ARHD_Rieske_2Fe_2S"/>
</dbReference>
<dbReference type="InterPro" id="IPR036922">
    <property type="entry name" value="Rieske_2Fe-2S_sf"/>
</dbReference>
<sequence length="361" mass="41001">MLLHEKVVDVLNPLARDYKSIGTMKKDLAELQEELAEAHKQMHISEERVSATLDKLAYMETLVNDRLLLDRNTITTTESINSSPSTSKPPPETIERKTTKRKGLNVSGPVPSYHPNLKNFWYPVAFSKDLKEDTLMPIDCFEEPWVLFRGKDGKPGCIKNTCAHRACPLDLGTVNEGRVQCPYHGWEYSADGKCEKMPSTKFVNVKIKSLECFEKEGMIWIWPGDEPSEPTVPSLLPPQGFQIHAEIVMELPVEHGLLLDNLLDLAHAPFTHTSTFAKGWSVPSLVKFLTPTSAMEGYWDPYPIDMEFRPPCMVLNEDLRLVLGQQDRMISGENVWNMPVSYDKLGIRYRLWRKAVEDGDA</sequence>
<evidence type="ECO:0000256" key="1">
    <source>
        <dbReference type="ARBA" id="ARBA00022714"/>
    </source>
</evidence>
<dbReference type="Gene3D" id="3.90.380.10">
    <property type="entry name" value="Naphthalene 1,2-dioxygenase Alpha Subunit, Chain A, domain 1"/>
    <property type="match status" value="1"/>
</dbReference>
<evidence type="ECO:0000313" key="11">
    <source>
        <dbReference type="Proteomes" id="UP000235145"/>
    </source>
</evidence>
<evidence type="ECO:0000259" key="9">
    <source>
        <dbReference type="PROSITE" id="PS51296"/>
    </source>
</evidence>
<dbReference type="InterPro" id="IPR050584">
    <property type="entry name" value="Cholesterol_7-desaturase"/>
</dbReference>
<feature type="region of interest" description="Disordered" evidence="8">
    <location>
        <begin position="77"/>
        <end position="108"/>
    </location>
</feature>
<keyword evidence="4" id="KW-0560">Oxidoreductase</keyword>
<dbReference type="AlphaFoldDB" id="A0A9R1XXN4"/>
<evidence type="ECO:0000256" key="6">
    <source>
        <dbReference type="ARBA" id="ARBA00023014"/>
    </source>
</evidence>
<evidence type="ECO:0000256" key="8">
    <source>
        <dbReference type="SAM" id="MobiDB-lite"/>
    </source>
</evidence>
<keyword evidence="7" id="KW-0175">Coiled coil</keyword>
<reference evidence="10 11" key="1">
    <citation type="journal article" date="2017" name="Nat. Commun.">
        <title>Genome assembly with in vitro proximity ligation data and whole-genome triplication in lettuce.</title>
        <authorList>
            <person name="Reyes-Chin-Wo S."/>
            <person name="Wang Z."/>
            <person name="Yang X."/>
            <person name="Kozik A."/>
            <person name="Arikit S."/>
            <person name="Song C."/>
            <person name="Xia L."/>
            <person name="Froenicke L."/>
            <person name="Lavelle D.O."/>
            <person name="Truco M.J."/>
            <person name="Xia R."/>
            <person name="Zhu S."/>
            <person name="Xu C."/>
            <person name="Xu H."/>
            <person name="Xu X."/>
            <person name="Cox K."/>
            <person name="Korf I."/>
            <person name="Meyers B.C."/>
            <person name="Michelmore R.W."/>
        </authorList>
    </citation>
    <scope>NUCLEOTIDE SEQUENCE [LARGE SCALE GENOMIC DNA]</scope>
    <source>
        <strain evidence="11">cv. Salinas</strain>
        <tissue evidence="10">Seedlings</tissue>
    </source>
</reference>
<dbReference type="GO" id="GO:0005737">
    <property type="term" value="C:cytoplasm"/>
    <property type="evidence" value="ECO:0000318"/>
    <property type="project" value="GO_Central"/>
</dbReference>
<keyword evidence="1" id="KW-0001">2Fe-2S</keyword>
<dbReference type="GO" id="GO:0005506">
    <property type="term" value="F:iron ion binding"/>
    <property type="evidence" value="ECO:0007669"/>
    <property type="project" value="InterPro"/>
</dbReference>
<feature type="coiled-coil region" evidence="7">
    <location>
        <begin position="21"/>
        <end position="48"/>
    </location>
</feature>
<keyword evidence="6" id="KW-0411">Iron-sulfur</keyword>
<dbReference type="GO" id="GO:0016491">
    <property type="term" value="F:oxidoreductase activity"/>
    <property type="evidence" value="ECO:0000318"/>
    <property type="project" value="GO_Central"/>
</dbReference>
<evidence type="ECO:0000256" key="5">
    <source>
        <dbReference type="ARBA" id="ARBA00023004"/>
    </source>
</evidence>
<protein>
    <recommendedName>
        <fullName evidence="9">Rieske domain-containing protein</fullName>
    </recommendedName>
</protein>
<dbReference type="SUPFAM" id="SSF55961">
    <property type="entry name" value="Bet v1-like"/>
    <property type="match status" value="1"/>
</dbReference>
<dbReference type="PANTHER" id="PTHR21266">
    <property type="entry name" value="IRON-SULFUR DOMAIN CONTAINING PROTEIN"/>
    <property type="match status" value="1"/>
</dbReference>
<dbReference type="EMBL" id="NBSK02000001">
    <property type="protein sequence ID" value="KAJ0225032.1"/>
    <property type="molecule type" value="Genomic_DNA"/>
</dbReference>
<evidence type="ECO:0000256" key="7">
    <source>
        <dbReference type="SAM" id="Coils"/>
    </source>
</evidence>